<accession>A0A6C0KFW2</accession>
<organism evidence="1">
    <name type="scientific">viral metagenome</name>
    <dbReference type="NCBI Taxonomy" id="1070528"/>
    <lineage>
        <taxon>unclassified sequences</taxon>
        <taxon>metagenomes</taxon>
        <taxon>organismal metagenomes</taxon>
    </lineage>
</organism>
<dbReference type="AlphaFoldDB" id="A0A6C0KFW2"/>
<dbReference type="EMBL" id="MN740892">
    <property type="protein sequence ID" value="QHU16892.1"/>
    <property type="molecule type" value="Genomic_DNA"/>
</dbReference>
<sequence length="55" mass="6398">MRKDDFTPLKNSISHADELSSKLPGTYLYGAPLRGADSNLHWYNSYSILYVEWLY</sequence>
<proteinExistence type="predicted"/>
<evidence type="ECO:0000313" key="1">
    <source>
        <dbReference type="EMBL" id="QHU16892.1"/>
    </source>
</evidence>
<reference evidence="1" key="1">
    <citation type="journal article" date="2020" name="Nature">
        <title>Giant virus diversity and host interactions through global metagenomics.</title>
        <authorList>
            <person name="Schulz F."/>
            <person name="Roux S."/>
            <person name="Paez-Espino D."/>
            <person name="Jungbluth S."/>
            <person name="Walsh D.A."/>
            <person name="Denef V.J."/>
            <person name="McMahon K.D."/>
            <person name="Konstantinidis K.T."/>
            <person name="Eloe-Fadrosh E.A."/>
            <person name="Kyrpides N.C."/>
            <person name="Woyke T."/>
        </authorList>
    </citation>
    <scope>NUCLEOTIDE SEQUENCE</scope>
    <source>
        <strain evidence="1">GVMAG-S-3300012000-53</strain>
    </source>
</reference>
<protein>
    <submittedName>
        <fullName evidence="1">Uncharacterized protein</fullName>
    </submittedName>
</protein>
<name>A0A6C0KFW2_9ZZZZ</name>